<evidence type="ECO:0000313" key="3">
    <source>
        <dbReference type="Proteomes" id="UP000224567"/>
    </source>
</evidence>
<dbReference type="Pfam" id="PF12776">
    <property type="entry name" value="Myb_DNA-bind_3"/>
    <property type="match status" value="1"/>
</dbReference>
<evidence type="ECO:0000313" key="2">
    <source>
        <dbReference type="EMBL" id="PHT48447.1"/>
    </source>
</evidence>
<dbReference type="PANTHER" id="PTHR46929">
    <property type="entry name" value="EXPRESSED PROTEIN"/>
    <property type="match status" value="1"/>
</dbReference>
<gene>
    <name evidence="2" type="ORF">CQW23_12655</name>
</gene>
<accession>A0A2G2WT80</accession>
<sequence>MTRKAKEFTSRDLNVQENSVCVWTNTMDDTLVDAYCHEDALGHRVGGIFTTHAMDNILKELQFKFPDKVINKEKIHNQMKIIKRQFTKYYDTFHQSGMSGFAWDPITHKWDAEPEVWDQLIQAKPQAAELKNKSFRNYEKLVMLYGNDRATEKHVETGSDMLKRECS</sequence>
<proteinExistence type="predicted"/>
<name>A0A2G2WT80_CAPBA</name>
<reference evidence="2 3" key="1">
    <citation type="journal article" date="2017" name="Genome Biol.">
        <title>New reference genome sequences of hot pepper reveal the massive evolution of plant disease-resistance genes by retroduplication.</title>
        <authorList>
            <person name="Kim S."/>
            <person name="Park J."/>
            <person name="Yeom S.I."/>
            <person name="Kim Y.M."/>
            <person name="Seo E."/>
            <person name="Kim K.T."/>
            <person name="Kim M.S."/>
            <person name="Lee J.M."/>
            <person name="Cheong K."/>
            <person name="Shin H.S."/>
            <person name="Kim S.B."/>
            <person name="Han K."/>
            <person name="Lee J."/>
            <person name="Park M."/>
            <person name="Lee H.A."/>
            <person name="Lee H.Y."/>
            <person name="Lee Y."/>
            <person name="Oh S."/>
            <person name="Lee J.H."/>
            <person name="Choi E."/>
            <person name="Choi E."/>
            <person name="Lee S.E."/>
            <person name="Jeon J."/>
            <person name="Kim H."/>
            <person name="Choi G."/>
            <person name="Song H."/>
            <person name="Lee J."/>
            <person name="Lee S.C."/>
            <person name="Kwon J.K."/>
            <person name="Lee H.Y."/>
            <person name="Koo N."/>
            <person name="Hong Y."/>
            <person name="Kim R.W."/>
            <person name="Kang W.H."/>
            <person name="Huh J.H."/>
            <person name="Kang B.C."/>
            <person name="Yang T.J."/>
            <person name="Lee Y.H."/>
            <person name="Bennetzen J.L."/>
            <person name="Choi D."/>
        </authorList>
    </citation>
    <scope>NUCLEOTIDE SEQUENCE [LARGE SCALE GENOMIC DNA]</scope>
    <source>
        <strain evidence="3">cv. PBC81</strain>
    </source>
</reference>
<keyword evidence="3" id="KW-1185">Reference proteome</keyword>
<dbReference type="Proteomes" id="UP000224567">
    <property type="component" value="Unassembled WGS sequence"/>
</dbReference>
<dbReference type="OrthoDB" id="1926988at2759"/>
<dbReference type="PANTHER" id="PTHR46929:SF13">
    <property type="entry name" value="MYB_SANT-LIKE DNA-BINDING DOMAIN PROTEIN"/>
    <property type="match status" value="1"/>
</dbReference>
<protein>
    <recommendedName>
        <fullName evidence="1">Myb/SANT-like domain-containing protein</fullName>
    </recommendedName>
</protein>
<evidence type="ECO:0000259" key="1">
    <source>
        <dbReference type="Pfam" id="PF12776"/>
    </source>
</evidence>
<organism evidence="2 3">
    <name type="scientific">Capsicum baccatum</name>
    <name type="common">Peruvian pepper</name>
    <dbReference type="NCBI Taxonomy" id="33114"/>
    <lineage>
        <taxon>Eukaryota</taxon>
        <taxon>Viridiplantae</taxon>
        <taxon>Streptophyta</taxon>
        <taxon>Embryophyta</taxon>
        <taxon>Tracheophyta</taxon>
        <taxon>Spermatophyta</taxon>
        <taxon>Magnoliopsida</taxon>
        <taxon>eudicotyledons</taxon>
        <taxon>Gunneridae</taxon>
        <taxon>Pentapetalae</taxon>
        <taxon>asterids</taxon>
        <taxon>lamiids</taxon>
        <taxon>Solanales</taxon>
        <taxon>Solanaceae</taxon>
        <taxon>Solanoideae</taxon>
        <taxon>Capsiceae</taxon>
        <taxon>Capsicum</taxon>
    </lineage>
</organism>
<comment type="caution">
    <text evidence="2">The sequence shown here is derived from an EMBL/GenBank/DDBJ whole genome shotgun (WGS) entry which is preliminary data.</text>
</comment>
<dbReference type="EMBL" id="MLFT02000005">
    <property type="protein sequence ID" value="PHT48447.1"/>
    <property type="molecule type" value="Genomic_DNA"/>
</dbReference>
<feature type="domain" description="Myb/SANT-like" evidence="1">
    <location>
        <begin position="23"/>
        <end position="119"/>
    </location>
</feature>
<reference evidence="3" key="2">
    <citation type="journal article" date="2017" name="J. Anim. Genet.">
        <title>Multiple reference genome sequences of hot pepper reveal the massive evolution of plant disease resistance genes by retroduplication.</title>
        <authorList>
            <person name="Kim S."/>
            <person name="Park J."/>
            <person name="Yeom S.-I."/>
            <person name="Kim Y.-M."/>
            <person name="Seo E."/>
            <person name="Kim K.-T."/>
            <person name="Kim M.-S."/>
            <person name="Lee J.M."/>
            <person name="Cheong K."/>
            <person name="Shin H.-S."/>
            <person name="Kim S.-B."/>
            <person name="Han K."/>
            <person name="Lee J."/>
            <person name="Park M."/>
            <person name="Lee H.-A."/>
            <person name="Lee H.-Y."/>
            <person name="Lee Y."/>
            <person name="Oh S."/>
            <person name="Lee J.H."/>
            <person name="Choi E."/>
            <person name="Choi E."/>
            <person name="Lee S.E."/>
            <person name="Jeon J."/>
            <person name="Kim H."/>
            <person name="Choi G."/>
            <person name="Song H."/>
            <person name="Lee J."/>
            <person name="Lee S.-C."/>
            <person name="Kwon J.-K."/>
            <person name="Lee H.-Y."/>
            <person name="Koo N."/>
            <person name="Hong Y."/>
            <person name="Kim R.W."/>
            <person name="Kang W.-H."/>
            <person name="Huh J.H."/>
            <person name="Kang B.-C."/>
            <person name="Yang T.-J."/>
            <person name="Lee Y.-H."/>
            <person name="Bennetzen J.L."/>
            <person name="Choi D."/>
        </authorList>
    </citation>
    <scope>NUCLEOTIDE SEQUENCE [LARGE SCALE GENOMIC DNA]</scope>
    <source>
        <strain evidence="3">cv. PBC81</strain>
    </source>
</reference>
<dbReference type="InterPro" id="IPR024752">
    <property type="entry name" value="Myb/SANT-like_dom"/>
</dbReference>
<dbReference type="AlphaFoldDB" id="A0A2G2WT80"/>